<comment type="caution">
    <text evidence="1">The sequence shown here is derived from an EMBL/GenBank/DDBJ whole genome shotgun (WGS) entry which is preliminary data.</text>
</comment>
<accession>A0A2U1QCY6</accession>
<organism evidence="1 2">
    <name type="scientific">Artemisia annua</name>
    <name type="common">Sweet wormwood</name>
    <dbReference type="NCBI Taxonomy" id="35608"/>
    <lineage>
        <taxon>Eukaryota</taxon>
        <taxon>Viridiplantae</taxon>
        <taxon>Streptophyta</taxon>
        <taxon>Embryophyta</taxon>
        <taxon>Tracheophyta</taxon>
        <taxon>Spermatophyta</taxon>
        <taxon>Magnoliopsida</taxon>
        <taxon>eudicotyledons</taxon>
        <taxon>Gunneridae</taxon>
        <taxon>Pentapetalae</taxon>
        <taxon>asterids</taxon>
        <taxon>campanulids</taxon>
        <taxon>Asterales</taxon>
        <taxon>Asteraceae</taxon>
        <taxon>Asteroideae</taxon>
        <taxon>Anthemideae</taxon>
        <taxon>Artemisiinae</taxon>
        <taxon>Artemisia</taxon>
    </lineage>
</organism>
<dbReference type="AlphaFoldDB" id="A0A2U1QCY6"/>
<evidence type="ECO:0000313" key="1">
    <source>
        <dbReference type="EMBL" id="PWA95858.1"/>
    </source>
</evidence>
<keyword evidence="2" id="KW-1185">Reference proteome</keyword>
<protein>
    <submittedName>
        <fullName evidence="1">Uncharacterized protein</fullName>
    </submittedName>
</protein>
<dbReference type="EMBL" id="PKPP01000214">
    <property type="protein sequence ID" value="PWA95858.1"/>
    <property type="molecule type" value="Genomic_DNA"/>
</dbReference>
<sequence>MDDKSEKFSLNRLREKIAVGDNSKVFAAKYSSLTYNEKKAWVITAAIIREEKKGLEIAQKRQERRSKTSGYSLRLTKEEMRMMREDVVAQEVAHGCENEESETFELNDLFLSD</sequence>
<name>A0A2U1QCY6_ARTAN</name>
<reference evidence="1 2" key="1">
    <citation type="journal article" date="2018" name="Mol. Plant">
        <title>The genome of Artemisia annua provides insight into the evolution of Asteraceae family and artemisinin biosynthesis.</title>
        <authorList>
            <person name="Shen Q."/>
            <person name="Zhang L."/>
            <person name="Liao Z."/>
            <person name="Wang S."/>
            <person name="Yan T."/>
            <person name="Shi P."/>
            <person name="Liu M."/>
            <person name="Fu X."/>
            <person name="Pan Q."/>
            <person name="Wang Y."/>
            <person name="Lv Z."/>
            <person name="Lu X."/>
            <person name="Zhang F."/>
            <person name="Jiang W."/>
            <person name="Ma Y."/>
            <person name="Chen M."/>
            <person name="Hao X."/>
            <person name="Li L."/>
            <person name="Tang Y."/>
            <person name="Lv G."/>
            <person name="Zhou Y."/>
            <person name="Sun X."/>
            <person name="Brodelius P.E."/>
            <person name="Rose J.K.C."/>
            <person name="Tang K."/>
        </authorList>
    </citation>
    <scope>NUCLEOTIDE SEQUENCE [LARGE SCALE GENOMIC DNA]</scope>
    <source>
        <strain evidence="2">cv. Huhao1</strain>
        <tissue evidence="1">Leaf</tissue>
    </source>
</reference>
<gene>
    <name evidence="1" type="ORF">CTI12_AA044860</name>
</gene>
<proteinExistence type="predicted"/>
<evidence type="ECO:0000313" key="2">
    <source>
        <dbReference type="Proteomes" id="UP000245207"/>
    </source>
</evidence>
<dbReference type="Proteomes" id="UP000245207">
    <property type="component" value="Unassembled WGS sequence"/>
</dbReference>